<dbReference type="InterPro" id="IPR050222">
    <property type="entry name" value="MATE_MdtK"/>
</dbReference>
<feature type="transmembrane region" description="Helical" evidence="13">
    <location>
        <begin position="250"/>
        <end position="276"/>
    </location>
</feature>
<dbReference type="GO" id="GO:0042910">
    <property type="term" value="F:xenobiotic transmembrane transporter activity"/>
    <property type="evidence" value="ECO:0007669"/>
    <property type="project" value="InterPro"/>
</dbReference>
<evidence type="ECO:0000256" key="12">
    <source>
        <dbReference type="ARBA" id="ARBA00031636"/>
    </source>
</evidence>
<dbReference type="OrthoDB" id="9776324at2"/>
<dbReference type="GO" id="GO:0006811">
    <property type="term" value="P:monoatomic ion transport"/>
    <property type="evidence" value="ECO:0007669"/>
    <property type="project" value="UniProtKB-KW"/>
</dbReference>
<evidence type="ECO:0000256" key="10">
    <source>
        <dbReference type="ARBA" id="ARBA00023065"/>
    </source>
</evidence>
<dbReference type="RefSeq" id="WP_025022849.1">
    <property type="nucleotide sequence ID" value="NZ_AZGD01000009.1"/>
</dbReference>
<sequence length="446" mass="48157">MKAKQDFTQGSILMKLLQFAIPILFANLLQAFYTAADLMIVGQFSNTSQVSAVSTGGQVMQTLTSLVSSLSIGITILVGQVLGKKDKSKANQIITNAIFLFLGLAVILMLVVIMFAPQLAHLMHAPKSAFNPTVMYLKISGAGALFIVGYNLVGATFRGLGDSITPLITVAIAAVINVFLDLLLVAHFHLGANGAALATIAAQALSLVAFYFLSKKKGQRNIELPAKSQVDFGIIKNILQLGSPIALQDFLINMSFVIILAIANSMGVTASAGIGVGEKTTGFIMLIPIAFMQAMAAFVAQNVGAKQHHRAKQSLFYGLIASLSFAMVMSYVCFFHGDKLAQIFTQNHAVIEATSLYMKSYAFDVLLTAIFFSFVGYFNGYGKTRFVMTQGLVGALVFRIPLAFFFSSLPHANLFYLGMATPSASIFQIVICVSYFIYFQKKLVKK</sequence>
<accession>A0A0R1WR13</accession>
<feature type="transmembrane region" description="Helical" evidence="13">
    <location>
        <begin position="357"/>
        <end position="379"/>
    </location>
</feature>
<feature type="transmembrane region" description="Helical" evidence="13">
    <location>
        <begin position="12"/>
        <end position="33"/>
    </location>
</feature>
<feature type="transmembrane region" description="Helical" evidence="13">
    <location>
        <begin position="391"/>
        <end position="409"/>
    </location>
</feature>
<comment type="similarity">
    <text evidence="3">Belongs to the multi antimicrobial extrusion (MATE) (TC 2.A.66.1) family.</text>
</comment>
<dbReference type="PATRIC" id="fig|1423755.3.peg.323"/>
<evidence type="ECO:0000256" key="11">
    <source>
        <dbReference type="ARBA" id="ARBA00023136"/>
    </source>
</evidence>
<keyword evidence="11 13" id="KW-0472">Membrane</keyword>
<dbReference type="AlphaFoldDB" id="A0A0R1WR13"/>
<dbReference type="GO" id="GO:0015297">
    <property type="term" value="F:antiporter activity"/>
    <property type="evidence" value="ECO:0007669"/>
    <property type="project" value="UniProtKB-KW"/>
</dbReference>
<keyword evidence="10" id="KW-0406">Ion transport</keyword>
<evidence type="ECO:0000256" key="2">
    <source>
        <dbReference type="ARBA" id="ARBA00004651"/>
    </source>
</evidence>
<dbReference type="EMBL" id="AZGD01000009">
    <property type="protein sequence ID" value="KRM20194.1"/>
    <property type="molecule type" value="Genomic_DNA"/>
</dbReference>
<comment type="caution">
    <text evidence="14">The sequence shown here is derived from an EMBL/GenBank/DDBJ whole genome shotgun (WGS) entry which is preliminary data.</text>
</comment>
<evidence type="ECO:0000256" key="1">
    <source>
        <dbReference type="ARBA" id="ARBA00003408"/>
    </source>
</evidence>
<dbReference type="Pfam" id="PF01554">
    <property type="entry name" value="MatE"/>
    <property type="match status" value="2"/>
</dbReference>
<dbReference type="Proteomes" id="UP000051054">
    <property type="component" value="Unassembled WGS sequence"/>
</dbReference>
<evidence type="ECO:0000313" key="14">
    <source>
        <dbReference type="EMBL" id="KRM20194.1"/>
    </source>
</evidence>
<feature type="transmembrane region" description="Helical" evidence="13">
    <location>
        <begin position="415"/>
        <end position="438"/>
    </location>
</feature>
<evidence type="ECO:0000256" key="9">
    <source>
        <dbReference type="ARBA" id="ARBA00022989"/>
    </source>
</evidence>
<dbReference type="GO" id="GO:0005886">
    <property type="term" value="C:plasma membrane"/>
    <property type="evidence" value="ECO:0007669"/>
    <property type="project" value="UniProtKB-SubCell"/>
</dbReference>
<reference evidence="14 15" key="1">
    <citation type="journal article" date="2015" name="Genome Announc.">
        <title>Expanding the biotechnology potential of lactobacilli through comparative genomics of 213 strains and associated genera.</title>
        <authorList>
            <person name="Sun Z."/>
            <person name="Harris H.M."/>
            <person name="McCann A."/>
            <person name="Guo C."/>
            <person name="Argimon S."/>
            <person name="Zhang W."/>
            <person name="Yang X."/>
            <person name="Jeffery I.B."/>
            <person name="Cooney J.C."/>
            <person name="Kagawa T.F."/>
            <person name="Liu W."/>
            <person name="Song Y."/>
            <person name="Salvetti E."/>
            <person name="Wrobel A."/>
            <person name="Rasinkangas P."/>
            <person name="Parkhill J."/>
            <person name="Rea M.C."/>
            <person name="O'Sullivan O."/>
            <person name="Ritari J."/>
            <person name="Douillard F.P."/>
            <person name="Paul Ross R."/>
            <person name="Yang R."/>
            <person name="Briner A.E."/>
            <person name="Felis G.E."/>
            <person name="de Vos W.M."/>
            <person name="Barrangou R."/>
            <person name="Klaenhammer T.R."/>
            <person name="Caufield P.W."/>
            <person name="Cui Y."/>
            <person name="Zhang H."/>
            <person name="O'Toole P.W."/>
        </authorList>
    </citation>
    <scope>NUCLEOTIDE SEQUENCE [LARGE SCALE GENOMIC DNA]</scope>
    <source>
        <strain evidence="14 15">DSM 18933</strain>
    </source>
</reference>
<feature type="transmembrane region" description="Helical" evidence="13">
    <location>
        <begin position="165"/>
        <end position="188"/>
    </location>
</feature>
<dbReference type="STRING" id="1423755.FC40_GL000295"/>
<dbReference type="InterPro" id="IPR002528">
    <property type="entry name" value="MATE_fam"/>
</dbReference>
<proteinExistence type="inferred from homology"/>
<protein>
    <recommendedName>
        <fullName evidence="4">Probable multidrug resistance protein NorM</fullName>
    </recommendedName>
    <alternativeName>
        <fullName evidence="12">Multidrug-efflux transporter</fullName>
    </alternativeName>
</protein>
<evidence type="ECO:0000256" key="13">
    <source>
        <dbReference type="SAM" id="Phobius"/>
    </source>
</evidence>
<feature type="transmembrane region" description="Helical" evidence="13">
    <location>
        <begin position="194"/>
        <end position="213"/>
    </location>
</feature>
<keyword evidence="9 13" id="KW-1133">Transmembrane helix</keyword>
<evidence type="ECO:0000256" key="8">
    <source>
        <dbReference type="ARBA" id="ARBA00022692"/>
    </source>
</evidence>
<keyword evidence="6" id="KW-0050">Antiport</keyword>
<dbReference type="InterPro" id="IPR048279">
    <property type="entry name" value="MdtK-like"/>
</dbReference>
<feature type="transmembrane region" description="Helical" evidence="13">
    <location>
        <begin position="315"/>
        <end position="337"/>
    </location>
</feature>
<name>A0A0R1WR13_9LACO</name>
<evidence type="ECO:0000256" key="5">
    <source>
        <dbReference type="ARBA" id="ARBA00022448"/>
    </source>
</evidence>
<gene>
    <name evidence="14" type="ORF">FC40_GL000295</name>
</gene>
<feature type="transmembrane region" description="Helical" evidence="13">
    <location>
        <begin position="282"/>
        <end position="303"/>
    </location>
</feature>
<evidence type="ECO:0000256" key="6">
    <source>
        <dbReference type="ARBA" id="ARBA00022449"/>
    </source>
</evidence>
<keyword evidence="8 13" id="KW-0812">Transmembrane</keyword>
<dbReference type="PANTHER" id="PTHR43298:SF2">
    <property type="entry name" value="FMN_FAD EXPORTER YEEO-RELATED"/>
    <property type="match status" value="1"/>
</dbReference>
<evidence type="ECO:0000256" key="7">
    <source>
        <dbReference type="ARBA" id="ARBA00022475"/>
    </source>
</evidence>
<dbReference type="PANTHER" id="PTHR43298">
    <property type="entry name" value="MULTIDRUG RESISTANCE PROTEIN NORM-RELATED"/>
    <property type="match status" value="1"/>
</dbReference>
<evidence type="ECO:0000313" key="15">
    <source>
        <dbReference type="Proteomes" id="UP000051054"/>
    </source>
</evidence>
<keyword evidence="5" id="KW-0813">Transport</keyword>
<dbReference type="eggNOG" id="COG0534">
    <property type="taxonomic scope" value="Bacteria"/>
</dbReference>
<comment type="function">
    <text evidence="1">Multidrug efflux pump.</text>
</comment>
<feature type="transmembrane region" description="Helical" evidence="13">
    <location>
        <begin position="94"/>
        <end position="115"/>
    </location>
</feature>
<evidence type="ECO:0000256" key="4">
    <source>
        <dbReference type="ARBA" id="ARBA00020268"/>
    </source>
</evidence>
<dbReference type="CDD" id="cd13138">
    <property type="entry name" value="MATE_yoeA_like"/>
    <property type="match status" value="1"/>
</dbReference>
<keyword evidence="7" id="KW-1003">Cell membrane</keyword>
<dbReference type="PIRSF" id="PIRSF006603">
    <property type="entry name" value="DinF"/>
    <property type="match status" value="1"/>
</dbReference>
<dbReference type="NCBIfam" id="TIGR00797">
    <property type="entry name" value="matE"/>
    <property type="match status" value="1"/>
</dbReference>
<comment type="subcellular location">
    <subcellularLocation>
        <location evidence="2">Cell membrane</location>
        <topology evidence="2">Multi-pass membrane protein</topology>
    </subcellularLocation>
</comment>
<evidence type="ECO:0000256" key="3">
    <source>
        <dbReference type="ARBA" id="ARBA00010199"/>
    </source>
</evidence>
<feature type="transmembrane region" description="Helical" evidence="13">
    <location>
        <begin position="135"/>
        <end position="153"/>
    </location>
</feature>
<feature type="transmembrane region" description="Helical" evidence="13">
    <location>
        <begin position="63"/>
        <end position="82"/>
    </location>
</feature>
<organism evidence="14 15">
    <name type="scientific">Ligilactobacillus hayakitensis DSM 18933 = JCM 14209</name>
    <dbReference type="NCBI Taxonomy" id="1423755"/>
    <lineage>
        <taxon>Bacteria</taxon>
        <taxon>Bacillati</taxon>
        <taxon>Bacillota</taxon>
        <taxon>Bacilli</taxon>
        <taxon>Lactobacillales</taxon>
        <taxon>Lactobacillaceae</taxon>
        <taxon>Ligilactobacillus</taxon>
    </lineage>
</organism>
<keyword evidence="15" id="KW-1185">Reference proteome</keyword>